<dbReference type="OrthoDB" id="184880at2759"/>
<protein>
    <submittedName>
        <fullName evidence="2">0b16cd51-15ae-49c9-80ac-5ad179dcf495-CDS</fullName>
    </submittedName>
</protein>
<accession>A0A8H2W2B8</accession>
<name>A0A8H2W2B8_9HELO</name>
<feature type="transmembrane region" description="Helical" evidence="1">
    <location>
        <begin position="24"/>
        <end position="46"/>
    </location>
</feature>
<sequence>MYQMSQLAHEFLCSPQPHIHSQGVASTLLSVHVLLTITVIAVELWYGGVNMASYIAAIISTACYLIYPDAVFYGFDISPALFPIAETLPFNVHLGIMDIKQPIPLSKQSKYDLFHLRLIAADIAPTEWELVVHNIIQLLKPGGCHSMGRMQLGRCPASTWWHTILRTYSAIDGVLASGLALKISSHMAGRCCPRFSRTKDL</sequence>
<keyword evidence="3" id="KW-1185">Reference proteome</keyword>
<gene>
    <name evidence="2" type="ORF">SCLTRI_LOCUS8997</name>
</gene>
<dbReference type="InterPro" id="IPR029063">
    <property type="entry name" value="SAM-dependent_MTases_sf"/>
</dbReference>
<dbReference type="Gene3D" id="3.40.50.150">
    <property type="entry name" value="Vaccinia Virus protein VP39"/>
    <property type="match status" value="1"/>
</dbReference>
<organism evidence="2 3">
    <name type="scientific">Sclerotinia trifoliorum</name>
    <dbReference type="NCBI Taxonomy" id="28548"/>
    <lineage>
        <taxon>Eukaryota</taxon>
        <taxon>Fungi</taxon>
        <taxon>Dikarya</taxon>
        <taxon>Ascomycota</taxon>
        <taxon>Pezizomycotina</taxon>
        <taxon>Leotiomycetes</taxon>
        <taxon>Helotiales</taxon>
        <taxon>Sclerotiniaceae</taxon>
        <taxon>Sclerotinia</taxon>
    </lineage>
</organism>
<evidence type="ECO:0000313" key="2">
    <source>
        <dbReference type="EMBL" id="CAD6449204.1"/>
    </source>
</evidence>
<dbReference type="SUPFAM" id="SSF53335">
    <property type="entry name" value="S-adenosyl-L-methionine-dependent methyltransferases"/>
    <property type="match status" value="1"/>
</dbReference>
<dbReference type="CDD" id="cd02440">
    <property type="entry name" value="AdoMet_MTases"/>
    <property type="match status" value="1"/>
</dbReference>
<proteinExistence type="predicted"/>
<keyword evidence="1" id="KW-0472">Membrane</keyword>
<keyword evidence="1" id="KW-1133">Transmembrane helix</keyword>
<evidence type="ECO:0000256" key="1">
    <source>
        <dbReference type="SAM" id="Phobius"/>
    </source>
</evidence>
<dbReference type="Proteomes" id="UP000624404">
    <property type="component" value="Unassembled WGS sequence"/>
</dbReference>
<keyword evidence="1" id="KW-0812">Transmembrane</keyword>
<dbReference type="AlphaFoldDB" id="A0A8H2W2B8"/>
<reference evidence="2" key="1">
    <citation type="submission" date="2020-10" db="EMBL/GenBank/DDBJ databases">
        <authorList>
            <person name="Kusch S."/>
        </authorList>
    </citation>
    <scope>NUCLEOTIDE SEQUENCE</scope>
    <source>
        <strain evidence="2">SwB9</strain>
    </source>
</reference>
<comment type="caution">
    <text evidence="2">The sequence shown here is derived from an EMBL/GenBank/DDBJ whole genome shotgun (WGS) entry which is preliminary data.</text>
</comment>
<dbReference type="EMBL" id="CAJHIA010000033">
    <property type="protein sequence ID" value="CAD6449204.1"/>
    <property type="molecule type" value="Genomic_DNA"/>
</dbReference>
<feature type="transmembrane region" description="Helical" evidence="1">
    <location>
        <begin position="52"/>
        <end position="75"/>
    </location>
</feature>
<evidence type="ECO:0000313" key="3">
    <source>
        <dbReference type="Proteomes" id="UP000624404"/>
    </source>
</evidence>